<comment type="caution">
    <text evidence="4">The sequence shown here is derived from an EMBL/GenBank/DDBJ whole genome shotgun (WGS) entry which is preliminary data.</text>
</comment>
<feature type="transmembrane region" description="Helical" evidence="2">
    <location>
        <begin position="203"/>
        <end position="220"/>
    </location>
</feature>
<dbReference type="InterPro" id="IPR002102">
    <property type="entry name" value="Cohesin_dom"/>
</dbReference>
<evidence type="ECO:0000313" key="5">
    <source>
        <dbReference type="Proteomes" id="UP001596414"/>
    </source>
</evidence>
<feature type="domain" description="Cohesin" evidence="3">
    <location>
        <begin position="40"/>
        <end position="153"/>
    </location>
</feature>
<dbReference type="AlphaFoldDB" id="A0ABD5XCX9"/>
<evidence type="ECO:0000313" key="4">
    <source>
        <dbReference type="EMBL" id="MFC7126858.1"/>
    </source>
</evidence>
<evidence type="ECO:0000259" key="3">
    <source>
        <dbReference type="Pfam" id="PF00963"/>
    </source>
</evidence>
<gene>
    <name evidence="4" type="ORF">ACFQJ7_12630</name>
</gene>
<keyword evidence="2" id="KW-1133">Transmembrane helix</keyword>
<evidence type="ECO:0000256" key="2">
    <source>
        <dbReference type="SAM" id="Phobius"/>
    </source>
</evidence>
<proteinExistence type="predicted"/>
<accession>A0ABD5XCX9</accession>
<keyword evidence="2" id="KW-0812">Transmembrane</keyword>
<sequence>MTFRVPLVLAFVVVALVPAGTAVASDQPTILYPEHQERTVSPGETIEIRMFVDSDGGFQDVGIAHLTMNASFETENLRATSVETASYFEQGDSTDVYNKTAVDNQDGVVVAEQWREPERNGSTGTARFATVTFKISEDAPETNTTITFENSTAQLVDDYDVLVYEHNATLRIDDDAGSQRNASAGKTADGDASEADSVGTETLLASLAGVVLFVGLAAVLRQRK</sequence>
<dbReference type="SUPFAM" id="SSF49384">
    <property type="entry name" value="Carbohydrate-binding domain"/>
    <property type="match status" value="1"/>
</dbReference>
<evidence type="ECO:0000256" key="1">
    <source>
        <dbReference type="SAM" id="MobiDB-lite"/>
    </source>
</evidence>
<dbReference type="EMBL" id="JBHSZQ010000047">
    <property type="protein sequence ID" value="MFC7126858.1"/>
    <property type="molecule type" value="Genomic_DNA"/>
</dbReference>
<dbReference type="Proteomes" id="UP001596414">
    <property type="component" value="Unassembled WGS sequence"/>
</dbReference>
<dbReference type="Gene3D" id="2.60.40.680">
    <property type="match status" value="1"/>
</dbReference>
<protein>
    <submittedName>
        <fullName evidence="4">Cohesin domain-containing protein</fullName>
    </submittedName>
</protein>
<reference evidence="4 5" key="1">
    <citation type="journal article" date="2014" name="Int. J. Syst. Evol. Microbiol.">
        <title>Complete genome sequence of Corynebacterium casei LMG S-19264T (=DSM 44701T), isolated from a smear-ripened cheese.</title>
        <authorList>
            <consortium name="US DOE Joint Genome Institute (JGI-PGF)"/>
            <person name="Walter F."/>
            <person name="Albersmeier A."/>
            <person name="Kalinowski J."/>
            <person name="Ruckert C."/>
        </authorList>
    </citation>
    <scope>NUCLEOTIDE SEQUENCE [LARGE SCALE GENOMIC DNA]</scope>
    <source>
        <strain evidence="4 5">CGMCC 4.7215</strain>
    </source>
</reference>
<organism evidence="4 5">
    <name type="scientific">Halovenus rubra</name>
    <dbReference type="NCBI Taxonomy" id="869890"/>
    <lineage>
        <taxon>Archaea</taxon>
        <taxon>Methanobacteriati</taxon>
        <taxon>Methanobacteriota</taxon>
        <taxon>Stenosarchaea group</taxon>
        <taxon>Halobacteria</taxon>
        <taxon>Halobacteriales</taxon>
        <taxon>Haloarculaceae</taxon>
        <taxon>Halovenus</taxon>
    </lineage>
</organism>
<keyword evidence="2" id="KW-0472">Membrane</keyword>
<dbReference type="RefSeq" id="WP_267637295.1">
    <property type="nucleotide sequence ID" value="NZ_JAODIY010000009.1"/>
</dbReference>
<dbReference type="InterPro" id="IPR008965">
    <property type="entry name" value="CBM2/CBM3_carb-bd_dom_sf"/>
</dbReference>
<name>A0ABD5XCX9_9EURY</name>
<dbReference type="Pfam" id="PF00963">
    <property type="entry name" value="Cohesin"/>
    <property type="match status" value="1"/>
</dbReference>
<feature type="region of interest" description="Disordered" evidence="1">
    <location>
        <begin position="175"/>
        <end position="194"/>
    </location>
</feature>